<feature type="transmembrane region" description="Helical" evidence="1">
    <location>
        <begin position="12"/>
        <end position="30"/>
    </location>
</feature>
<keyword evidence="4" id="KW-1185">Reference proteome</keyword>
<gene>
    <name evidence="3" type="ORF">OKA04_19155</name>
</gene>
<keyword evidence="1" id="KW-0472">Membrane</keyword>
<dbReference type="Proteomes" id="UP001207930">
    <property type="component" value="Unassembled WGS sequence"/>
</dbReference>
<proteinExistence type="predicted"/>
<dbReference type="EMBL" id="JAPDDS010000012">
    <property type="protein sequence ID" value="MCW1886866.1"/>
    <property type="molecule type" value="Genomic_DNA"/>
</dbReference>
<sequence length="335" mass="38176">MTLWQRLKRPPWRTLLLLAAILGIFGFGYLCWTPGERITDGRHDLRRNGIWLQHGWMGDDGWFKETERDASNFRDAGKIAALRGKLERHGIRDVFPHLCPCEYDGAIAAVDDAQTERFLDGFEGFRVMPWVGGVKDDSADPSSPKWRARFVETSVGLLIRHPRLAGLHVNIEPMPDGEPSFLLLLEELRKAMPPGKILSIAAYPPPTRWHPFPEVHWGESYFREVAKRVDQIVPMLYDTGLTWEKPYRKLMVDWTHEVLAWSEGREVLLGVPAYDDAGTGYHDPRVEDLENALRGIHAALEDGVPAHYAGISVYSEWEMSEEDWKVLGEAFNAPP</sequence>
<keyword evidence="3" id="KW-0378">Hydrolase</keyword>
<feature type="domain" description="GH18" evidence="2">
    <location>
        <begin position="45"/>
        <end position="335"/>
    </location>
</feature>
<protein>
    <submittedName>
        <fullName evidence="3">Glycosyl hydrolase family 18 protein</fullName>
    </submittedName>
</protein>
<dbReference type="SUPFAM" id="SSF51445">
    <property type="entry name" value="(Trans)glycosidases"/>
    <property type="match status" value="1"/>
</dbReference>
<dbReference type="InterPro" id="IPR017853">
    <property type="entry name" value="GH"/>
</dbReference>
<organism evidence="3 4">
    <name type="scientific">Luteolibacter flavescens</name>
    <dbReference type="NCBI Taxonomy" id="1859460"/>
    <lineage>
        <taxon>Bacteria</taxon>
        <taxon>Pseudomonadati</taxon>
        <taxon>Verrucomicrobiota</taxon>
        <taxon>Verrucomicrobiia</taxon>
        <taxon>Verrucomicrobiales</taxon>
        <taxon>Verrucomicrobiaceae</taxon>
        <taxon>Luteolibacter</taxon>
    </lineage>
</organism>
<keyword evidence="1" id="KW-0812">Transmembrane</keyword>
<accession>A0ABT3FUG9</accession>
<dbReference type="Gene3D" id="3.20.20.80">
    <property type="entry name" value="Glycosidases"/>
    <property type="match status" value="1"/>
</dbReference>
<keyword evidence="1" id="KW-1133">Transmembrane helix</keyword>
<name>A0ABT3FUG9_9BACT</name>
<reference evidence="3 4" key="1">
    <citation type="submission" date="2022-10" db="EMBL/GenBank/DDBJ databases">
        <title>Luteolibacter flavescens strain MCCC 1K03193, whole genome shotgun sequencing project.</title>
        <authorList>
            <person name="Zhao G."/>
            <person name="Shen L."/>
        </authorList>
    </citation>
    <scope>NUCLEOTIDE SEQUENCE [LARGE SCALE GENOMIC DNA]</scope>
    <source>
        <strain evidence="3 4">MCCC 1K03193</strain>
    </source>
</reference>
<dbReference type="InterPro" id="IPR001223">
    <property type="entry name" value="Glyco_hydro18_cat"/>
</dbReference>
<dbReference type="RefSeq" id="WP_264502819.1">
    <property type="nucleotide sequence ID" value="NZ_JAPDDS010000012.1"/>
</dbReference>
<dbReference type="GO" id="GO:0016787">
    <property type="term" value="F:hydrolase activity"/>
    <property type="evidence" value="ECO:0007669"/>
    <property type="project" value="UniProtKB-KW"/>
</dbReference>
<evidence type="ECO:0000313" key="3">
    <source>
        <dbReference type="EMBL" id="MCW1886866.1"/>
    </source>
</evidence>
<dbReference type="Pfam" id="PF00704">
    <property type="entry name" value="Glyco_hydro_18"/>
    <property type="match status" value="1"/>
</dbReference>
<evidence type="ECO:0000259" key="2">
    <source>
        <dbReference type="PROSITE" id="PS51910"/>
    </source>
</evidence>
<comment type="caution">
    <text evidence="3">The sequence shown here is derived from an EMBL/GenBank/DDBJ whole genome shotgun (WGS) entry which is preliminary data.</text>
</comment>
<evidence type="ECO:0000256" key="1">
    <source>
        <dbReference type="SAM" id="Phobius"/>
    </source>
</evidence>
<dbReference type="PROSITE" id="PS51910">
    <property type="entry name" value="GH18_2"/>
    <property type="match status" value="1"/>
</dbReference>
<evidence type="ECO:0000313" key="4">
    <source>
        <dbReference type="Proteomes" id="UP001207930"/>
    </source>
</evidence>